<sequence>MEHNQTEPIADQVIGFFSEHFERIFGDPFRQAIQETLRRKAVLRQIDESADAASQSLTRLLVNEQLDNNEATCLLQGLASAVGMLDLERIANPNISPEALVSELLQEQPPSDLSPELQQALFRVALHSIVQVLTLVGPVMAEWRKLSFSDSFELPRKIVERLNRISEQMTAQGRPNPAEDERYELIYRDYLMQRFYQVEAGTVKMATNLNVDLRELFVMPKVLPRNTEAESAQDASELMSLDTARQRFGDNH</sequence>
<protein>
    <recommendedName>
        <fullName evidence="1">NACHT N-terminal Helical domain-containing protein</fullName>
    </recommendedName>
</protein>
<dbReference type="EMBL" id="LAJX01000085">
    <property type="protein sequence ID" value="KJV06820.1"/>
    <property type="molecule type" value="Genomic_DNA"/>
</dbReference>
<gene>
    <name evidence="2" type="ORF">VZ94_08735</name>
</gene>
<proteinExistence type="predicted"/>
<evidence type="ECO:0000313" key="3">
    <source>
        <dbReference type="Proteomes" id="UP000033684"/>
    </source>
</evidence>
<reference evidence="2 3" key="2">
    <citation type="journal article" date="2016" name="Microb. Ecol.">
        <title>Genome Characteristics of a Novel Type I Methanotroph (Sn10-6) Isolated from a Flooded Indian Rice Field.</title>
        <authorList>
            <person name="Rahalkar M.C."/>
            <person name="Pandit P.S."/>
            <person name="Dhakephalkar P.K."/>
            <person name="Pore S."/>
            <person name="Arora P."/>
            <person name="Kapse N."/>
        </authorList>
    </citation>
    <scope>NUCLEOTIDE SEQUENCE [LARGE SCALE GENOMIC DNA]</scope>
    <source>
        <strain evidence="2 3">Sn10-6</strain>
    </source>
</reference>
<dbReference type="Proteomes" id="UP000033684">
    <property type="component" value="Unassembled WGS sequence"/>
</dbReference>
<comment type="caution">
    <text evidence="2">The sequence shown here is derived from an EMBL/GenBank/DDBJ whole genome shotgun (WGS) entry which is preliminary data.</text>
</comment>
<dbReference type="AlphaFoldDB" id="A0A0F3IJ73"/>
<dbReference type="InterPro" id="IPR054547">
    <property type="entry name" value="NNH1"/>
</dbReference>
<accession>A0A0F3IJ73</accession>
<dbReference type="OrthoDB" id="9837707at2"/>
<dbReference type="RefSeq" id="WP_045778935.1">
    <property type="nucleotide sequence ID" value="NZ_LAJX01000085.1"/>
</dbReference>
<reference evidence="3" key="1">
    <citation type="submission" date="2015-03" db="EMBL/GenBank/DDBJ databases">
        <title>Draft genome sequence of a novel methanotroph (Sn10-6) isolated from flooded ricefield rhizosphere in India.</title>
        <authorList>
            <person name="Pandit P.S."/>
            <person name="Pore S.D."/>
            <person name="Arora P."/>
            <person name="Kapse N.G."/>
            <person name="Dhakephalkar P.K."/>
            <person name="Rahalkar M.C."/>
        </authorList>
    </citation>
    <scope>NUCLEOTIDE SEQUENCE [LARGE SCALE GENOMIC DNA]</scope>
    <source>
        <strain evidence="3">Sn10-6</strain>
    </source>
</reference>
<name>A0A0F3IJ73_9GAMM</name>
<feature type="domain" description="NACHT N-terminal Helical" evidence="1">
    <location>
        <begin position="32"/>
        <end position="166"/>
    </location>
</feature>
<keyword evidence="3" id="KW-1185">Reference proteome</keyword>
<organism evidence="2 3">
    <name type="scientific">Methylocucumis oryzae</name>
    <dbReference type="NCBI Taxonomy" id="1632867"/>
    <lineage>
        <taxon>Bacteria</taxon>
        <taxon>Pseudomonadati</taxon>
        <taxon>Pseudomonadota</taxon>
        <taxon>Gammaproteobacteria</taxon>
        <taxon>Methylococcales</taxon>
        <taxon>Methylococcaceae</taxon>
        <taxon>Methylocucumis</taxon>
    </lineage>
</organism>
<dbReference type="Pfam" id="PF22733">
    <property type="entry name" value="NNH1"/>
    <property type="match status" value="1"/>
</dbReference>
<evidence type="ECO:0000259" key="1">
    <source>
        <dbReference type="Pfam" id="PF22733"/>
    </source>
</evidence>
<evidence type="ECO:0000313" key="2">
    <source>
        <dbReference type="EMBL" id="KJV06820.1"/>
    </source>
</evidence>